<keyword evidence="11 13" id="KW-0503">Monooxygenase</keyword>
<keyword evidence="12" id="KW-0472">Membrane</keyword>
<dbReference type="InterPro" id="IPR002401">
    <property type="entry name" value="Cyt_P450_E_grp-I"/>
</dbReference>
<name>A0A2K6MY06_RHIBE</name>
<dbReference type="Ensembl" id="ENSRBIT00000064687.1">
    <property type="protein sequence ID" value="ENSRBIP00000040654.1"/>
    <property type="gene ID" value="ENSRBIG00000043733.1"/>
</dbReference>
<dbReference type="PRINTS" id="PR01684">
    <property type="entry name" value="EP450ICYP2A"/>
</dbReference>
<keyword evidence="9 13" id="KW-0560">Oxidoreductase</keyword>
<proteinExistence type="inferred from homology"/>
<evidence type="ECO:0000256" key="5">
    <source>
        <dbReference type="ARBA" id="ARBA00022617"/>
    </source>
</evidence>
<dbReference type="InterPro" id="IPR036396">
    <property type="entry name" value="Cyt_P450_sf"/>
</dbReference>
<sequence>GERAKQLRRFSIATLRDFGVGKRGIEERIQEEAGFLIEALRGTRGANIDPTFFLSRTVSNVISSIVFGDRFDYEDKGFLSLLRMMLGSFQFTATSTGQLYEMFSSVMKHLPGPQQQAFKKLQGLEDFIAKKVEHNQRTLDPNSPRDFIDSFLIRMQEEEKNPNTEFYLKNLVMTALNLFIAGTETVSTTLRYGFLLLMKHPEVEAKVHEEIDRVIGKNQQPKFEDRVKMPYMEAVIHEIQRFGDVIPMSLARRVIKDTKFRDFFLPKVVPYAGLCAERPQVLLQPQDFNPQHFLDEKGQFKKSDAFVPFAIGKRPLFVGSGARLSFLFFHHPSCRTIRFKSPQSPKDIRRCPPNTWLCHDPRNYTMSFLPR</sequence>
<dbReference type="GO" id="GO:0008392">
    <property type="term" value="F:arachidonate epoxygenase activity"/>
    <property type="evidence" value="ECO:0007669"/>
    <property type="project" value="TreeGrafter"/>
</dbReference>
<evidence type="ECO:0000256" key="9">
    <source>
        <dbReference type="ARBA" id="ARBA00023002"/>
    </source>
</evidence>
<dbReference type="OMA" id="LEWAICE"/>
<evidence type="ECO:0000313" key="15">
    <source>
        <dbReference type="Proteomes" id="UP000233180"/>
    </source>
</evidence>
<comment type="cofactor">
    <cofactor evidence="1 13">
        <name>heme</name>
        <dbReference type="ChEBI" id="CHEBI:30413"/>
    </cofactor>
</comment>
<comment type="catalytic activity">
    <reaction evidence="13">
        <text>an organic molecule + reduced [NADPH--hemoprotein reductase] + O2 = an alcohol + oxidized [NADPH--hemoprotein reductase] + H2O + H(+)</text>
        <dbReference type="Rhea" id="RHEA:17149"/>
        <dbReference type="Rhea" id="RHEA-COMP:11964"/>
        <dbReference type="Rhea" id="RHEA-COMP:11965"/>
        <dbReference type="ChEBI" id="CHEBI:15377"/>
        <dbReference type="ChEBI" id="CHEBI:15378"/>
        <dbReference type="ChEBI" id="CHEBI:15379"/>
        <dbReference type="ChEBI" id="CHEBI:30879"/>
        <dbReference type="ChEBI" id="CHEBI:57618"/>
        <dbReference type="ChEBI" id="CHEBI:58210"/>
        <dbReference type="ChEBI" id="CHEBI:142491"/>
        <dbReference type="EC" id="1.14.14.1"/>
    </reaction>
</comment>
<evidence type="ECO:0000256" key="10">
    <source>
        <dbReference type="ARBA" id="ARBA00023004"/>
    </source>
</evidence>
<dbReference type="SUPFAM" id="SSF48264">
    <property type="entry name" value="Cytochrome P450"/>
    <property type="match status" value="1"/>
</dbReference>
<evidence type="ECO:0000256" key="4">
    <source>
        <dbReference type="ARBA" id="ARBA00010617"/>
    </source>
</evidence>
<reference evidence="14" key="3">
    <citation type="submission" date="2025-09" db="UniProtKB">
        <authorList>
            <consortium name="Ensembl"/>
        </authorList>
    </citation>
    <scope>IDENTIFICATION</scope>
</reference>
<accession>A0A2K6MY06</accession>
<keyword evidence="7 13" id="KW-0256">Endoplasmic reticulum</keyword>
<evidence type="ECO:0000256" key="3">
    <source>
        <dbReference type="ARBA" id="ARBA00004406"/>
    </source>
</evidence>
<dbReference type="EC" id="1.14.14.1" evidence="13"/>
<keyword evidence="5 13" id="KW-0349">Heme</keyword>
<evidence type="ECO:0000256" key="12">
    <source>
        <dbReference type="ARBA" id="ARBA00023136"/>
    </source>
</evidence>
<comment type="function">
    <text evidence="13">Cytochromes P450 are a group of heme-thiolate monooxygenases.</text>
</comment>
<keyword evidence="6 13" id="KW-0479">Metal-binding</keyword>
<dbReference type="FunFam" id="1.10.630.10:FF:000238">
    <property type="entry name" value="Cytochrome P450 2A6"/>
    <property type="match status" value="1"/>
</dbReference>
<dbReference type="Pfam" id="PF00067">
    <property type="entry name" value="p450"/>
    <property type="match status" value="1"/>
</dbReference>
<dbReference type="GO" id="GO:0009804">
    <property type="term" value="P:coumarin metabolic process"/>
    <property type="evidence" value="ECO:0007669"/>
    <property type="project" value="TreeGrafter"/>
</dbReference>
<dbReference type="PRINTS" id="PR00385">
    <property type="entry name" value="P450"/>
</dbReference>
<organism evidence="14 15">
    <name type="scientific">Rhinopithecus bieti</name>
    <name type="common">Black snub-nosed monkey</name>
    <name type="synonym">Pygathrix bieti</name>
    <dbReference type="NCBI Taxonomy" id="61621"/>
    <lineage>
        <taxon>Eukaryota</taxon>
        <taxon>Metazoa</taxon>
        <taxon>Chordata</taxon>
        <taxon>Craniata</taxon>
        <taxon>Vertebrata</taxon>
        <taxon>Euteleostomi</taxon>
        <taxon>Mammalia</taxon>
        <taxon>Eutheria</taxon>
        <taxon>Euarchontoglires</taxon>
        <taxon>Primates</taxon>
        <taxon>Haplorrhini</taxon>
        <taxon>Catarrhini</taxon>
        <taxon>Cercopithecidae</taxon>
        <taxon>Colobinae</taxon>
        <taxon>Rhinopithecus</taxon>
    </lineage>
</organism>
<dbReference type="GO" id="GO:0020037">
    <property type="term" value="F:heme binding"/>
    <property type="evidence" value="ECO:0007669"/>
    <property type="project" value="UniProtKB-UniRule"/>
</dbReference>
<evidence type="ECO:0000256" key="11">
    <source>
        <dbReference type="ARBA" id="ARBA00023033"/>
    </source>
</evidence>
<keyword evidence="15" id="KW-1185">Reference proteome</keyword>
<dbReference type="Proteomes" id="UP000233180">
    <property type="component" value="Unassembled WGS sequence"/>
</dbReference>
<dbReference type="GO" id="GO:0005506">
    <property type="term" value="F:iron ion binding"/>
    <property type="evidence" value="ECO:0007669"/>
    <property type="project" value="UniProtKB-UniRule"/>
</dbReference>
<reference evidence="14" key="2">
    <citation type="submission" date="2025-08" db="UniProtKB">
        <authorList>
            <consortium name="Ensembl"/>
        </authorList>
    </citation>
    <scope>IDENTIFICATION</scope>
</reference>
<evidence type="ECO:0000256" key="7">
    <source>
        <dbReference type="ARBA" id="ARBA00022824"/>
    </source>
</evidence>
<keyword evidence="8 13" id="KW-0492">Microsome</keyword>
<evidence type="ECO:0000256" key="6">
    <source>
        <dbReference type="ARBA" id="ARBA00022723"/>
    </source>
</evidence>
<dbReference type="AlphaFoldDB" id="A0A2K6MY06"/>
<dbReference type="PRINTS" id="PR00463">
    <property type="entry name" value="EP450I"/>
</dbReference>
<evidence type="ECO:0000256" key="13">
    <source>
        <dbReference type="RuleBase" id="RU368053"/>
    </source>
</evidence>
<reference evidence="14 15" key="1">
    <citation type="submission" date="2016-06" db="EMBL/GenBank/DDBJ databases">
        <title>Genome of Rhinopithecus bieti.</title>
        <authorList>
            <person name="Wu"/>
            <person name="C.-I. and Zhang"/>
            <person name="Y."/>
        </authorList>
    </citation>
    <scope>NUCLEOTIDE SEQUENCE</scope>
</reference>
<evidence type="ECO:0000313" key="14">
    <source>
        <dbReference type="Ensembl" id="ENSRBIP00000040654.1"/>
    </source>
</evidence>
<evidence type="ECO:0000256" key="2">
    <source>
        <dbReference type="ARBA" id="ARBA00004174"/>
    </source>
</evidence>
<dbReference type="PANTHER" id="PTHR24300">
    <property type="entry name" value="CYTOCHROME P450 508A4-RELATED"/>
    <property type="match status" value="1"/>
</dbReference>
<dbReference type="STRING" id="61621.ENSRBIP00000040654"/>
<dbReference type="Gene3D" id="1.10.630.10">
    <property type="entry name" value="Cytochrome P450"/>
    <property type="match status" value="1"/>
</dbReference>
<evidence type="ECO:0000256" key="8">
    <source>
        <dbReference type="ARBA" id="ARBA00022848"/>
    </source>
</evidence>
<dbReference type="PANTHER" id="PTHR24300:SF180">
    <property type="entry name" value="CYTOCHROME P450 2A6"/>
    <property type="match status" value="1"/>
</dbReference>
<protein>
    <recommendedName>
        <fullName evidence="13">Cytochrome P450</fullName>
        <ecNumber evidence="13">1.14.14.1</ecNumber>
    </recommendedName>
</protein>
<dbReference type="GO" id="GO:0019373">
    <property type="term" value="P:epoxygenase P450 pathway"/>
    <property type="evidence" value="ECO:0007669"/>
    <property type="project" value="TreeGrafter"/>
</dbReference>
<dbReference type="InterPro" id="IPR050182">
    <property type="entry name" value="Cytochrome_P450_fam2"/>
</dbReference>
<dbReference type="GeneTree" id="ENSGT00940000154117"/>
<comment type="similarity">
    <text evidence="4 13">Belongs to the cytochrome P450 family.</text>
</comment>
<dbReference type="InterPro" id="IPR001128">
    <property type="entry name" value="Cyt_P450"/>
</dbReference>
<evidence type="ECO:0000256" key="1">
    <source>
        <dbReference type="ARBA" id="ARBA00001971"/>
    </source>
</evidence>
<dbReference type="GO" id="GO:0005789">
    <property type="term" value="C:endoplasmic reticulum membrane"/>
    <property type="evidence" value="ECO:0007669"/>
    <property type="project" value="UniProtKB-SubCell"/>
</dbReference>
<dbReference type="InterPro" id="IPR008067">
    <property type="entry name" value="Cyt_P450_E_grp-I_CYP2A-like"/>
</dbReference>
<dbReference type="GO" id="GO:0006805">
    <property type="term" value="P:xenobiotic metabolic process"/>
    <property type="evidence" value="ECO:0007669"/>
    <property type="project" value="TreeGrafter"/>
</dbReference>
<comment type="subcellular location">
    <subcellularLocation>
        <location evidence="3 13">Endoplasmic reticulum membrane</location>
        <topology evidence="3">Peripheral membrane protein</topology>
    </subcellularLocation>
    <subcellularLocation>
        <location evidence="2 13">Microsome membrane</location>
        <topology evidence="2">Peripheral membrane protein</topology>
    </subcellularLocation>
</comment>
<dbReference type="GO" id="GO:0016712">
    <property type="term" value="F:oxidoreductase activity, acting on paired donors, with incorporation or reduction of molecular oxygen, reduced flavin or flavoprotein as one donor, and incorporation of one atom of oxygen"/>
    <property type="evidence" value="ECO:0007669"/>
    <property type="project" value="UniProtKB-EC"/>
</dbReference>
<keyword evidence="10 13" id="KW-0408">Iron</keyword>